<comment type="subcellular location">
    <subcellularLocation>
        <location evidence="1">Membrane</location>
        <topology evidence="1">Multi-pass membrane protein</topology>
    </subcellularLocation>
</comment>
<keyword evidence="5 8" id="KW-0812">Transmembrane</keyword>
<feature type="transmembrane region" description="Helical" evidence="8">
    <location>
        <begin position="290"/>
        <end position="312"/>
    </location>
</feature>
<evidence type="ECO:0000256" key="1">
    <source>
        <dbReference type="ARBA" id="ARBA00004141"/>
    </source>
</evidence>
<dbReference type="InterPro" id="IPR000537">
    <property type="entry name" value="UbiA_prenyltransferase"/>
</dbReference>
<keyword evidence="4 9" id="KW-0808">Transferase</keyword>
<dbReference type="NCBIfam" id="NF009926">
    <property type="entry name" value="PRK13387.1"/>
    <property type="match status" value="1"/>
</dbReference>
<feature type="transmembrane region" description="Helical" evidence="8">
    <location>
        <begin position="242"/>
        <end position="270"/>
    </location>
</feature>
<dbReference type="NCBIfam" id="NF004752">
    <property type="entry name" value="PRK06080.1-4"/>
    <property type="match status" value="1"/>
</dbReference>
<sequence>MSAKIFLKLVEIKTKVASMIPFLLGSLYTLYHFNNFNFKNFIFMLISLLTIDMATTAINNYYDYKRANKTHGYNYESHNAIVKNNLKESTVRFIILALLIIAVLFGIILVLNTNFVVLILGVLSFSVGILYSFGPIPISQTPLGEAFSGVFMGFLITFISIYIHVFNQNIAFLLYNQGLLSLHLNIIEITYIFLFSIPLIIGIANIMLANNICDIKDDLENNRYTLPTYIGKSNSLKLFKTLYYLVYLDLILLLIFKVTPLICLITLLTFIPVKKNIDLFMKKQSKADTFILSVKNFIIINVVQLLALSLVII</sequence>
<dbReference type="HOGENOM" id="CLU_043611_3_1_9"/>
<feature type="transmembrane region" description="Helical" evidence="8">
    <location>
        <begin position="115"/>
        <end position="134"/>
    </location>
</feature>
<dbReference type="KEGG" id="hhl:Halha_0444"/>
<keyword evidence="6 8" id="KW-1133">Transmembrane helix</keyword>
<dbReference type="STRING" id="748449.Halha_0444"/>
<evidence type="ECO:0000256" key="8">
    <source>
        <dbReference type="SAM" id="Phobius"/>
    </source>
</evidence>
<comment type="pathway">
    <text evidence="2">Quinol/quinone metabolism; menaquinone biosynthesis.</text>
</comment>
<dbReference type="AlphaFoldDB" id="L0K5Z9"/>
<keyword evidence="3" id="KW-0474">Menaquinone biosynthesis</keyword>
<dbReference type="Pfam" id="PF01040">
    <property type="entry name" value="UbiA"/>
    <property type="match status" value="1"/>
</dbReference>
<reference evidence="10" key="1">
    <citation type="submission" date="2012-02" db="EMBL/GenBank/DDBJ databases">
        <title>The complete genome of Halobacteroides halobius DSM 5150.</title>
        <authorList>
            <person name="Lucas S."/>
            <person name="Copeland A."/>
            <person name="Lapidus A."/>
            <person name="Glavina del Rio T."/>
            <person name="Dalin E."/>
            <person name="Tice H."/>
            <person name="Bruce D."/>
            <person name="Goodwin L."/>
            <person name="Pitluck S."/>
            <person name="Peters L."/>
            <person name="Mikhailova N."/>
            <person name="Gu W."/>
            <person name="Kyrpides N."/>
            <person name="Mavromatis K."/>
            <person name="Ivanova N."/>
            <person name="Brettin T."/>
            <person name="Detter J.C."/>
            <person name="Han C."/>
            <person name="Larimer F."/>
            <person name="Land M."/>
            <person name="Hauser L."/>
            <person name="Markowitz V."/>
            <person name="Cheng J.-F."/>
            <person name="Hugenholtz P."/>
            <person name="Woyke T."/>
            <person name="Wu D."/>
            <person name="Tindall B."/>
            <person name="Pomrenke H."/>
            <person name="Brambilla E."/>
            <person name="Klenk H.-P."/>
            <person name="Eisen J.A."/>
        </authorList>
    </citation>
    <scope>NUCLEOTIDE SEQUENCE [LARGE SCALE GENOMIC DNA]</scope>
    <source>
        <strain evidence="10">ATCC 35273 / DSM 5150 / MD-1</strain>
    </source>
</reference>
<name>L0K5Z9_HALHC</name>
<feature type="transmembrane region" description="Helical" evidence="8">
    <location>
        <begin position="42"/>
        <end position="62"/>
    </location>
</feature>
<dbReference type="PATRIC" id="fig|748449.3.peg.414"/>
<dbReference type="UniPathway" id="UPA00079"/>
<accession>L0K5Z9</accession>
<evidence type="ECO:0000256" key="5">
    <source>
        <dbReference type="ARBA" id="ARBA00022692"/>
    </source>
</evidence>
<evidence type="ECO:0000256" key="3">
    <source>
        <dbReference type="ARBA" id="ARBA00022428"/>
    </source>
</evidence>
<dbReference type="GO" id="GO:0004659">
    <property type="term" value="F:prenyltransferase activity"/>
    <property type="evidence" value="ECO:0007669"/>
    <property type="project" value="InterPro"/>
</dbReference>
<dbReference type="InterPro" id="IPR026046">
    <property type="entry name" value="UBIAD1"/>
</dbReference>
<dbReference type="CDD" id="cd13962">
    <property type="entry name" value="PT_UbiA_UBIAD1"/>
    <property type="match status" value="1"/>
</dbReference>
<dbReference type="GO" id="GO:0016020">
    <property type="term" value="C:membrane"/>
    <property type="evidence" value="ECO:0007669"/>
    <property type="project" value="UniProtKB-SubCell"/>
</dbReference>
<dbReference type="InterPro" id="IPR044878">
    <property type="entry name" value="UbiA_sf"/>
</dbReference>
<proteinExistence type="predicted"/>
<dbReference type="GO" id="GO:0042371">
    <property type="term" value="P:vitamin K biosynthetic process"/>
    <property type="evidence" value="ECO:0007669"/>
    <property type="project" value="TreeGrafter"/>
</dbReference>
<dbReference type="eggNOG" id="COG1575">
    <property type="taxonomic scope" value="Bacteria"/>
</dbReference>
<dbReference type="PANTHER" id="PTHR13929">
    <property type="entry name" value="1,4-DIHYDROXY-2-NAPHTHOATE OCTAPRENYLTRANSFERASE"/>
    <property type="match status" value="1"/>
</dbReference>
<feature type="transmembrane region" description="Helical" evidence="8">
    <location>
        <begin position="146"/>
        <end position="166"/>
    </location>
</feature>
<dbReference type="OrthoDB" id="9767568at2"/>
<keyword evidence="10" id="KW-1185">Reference proteome</keyword>
<dbReference type="RefSeq" id="WP_015326162.1">
    <property type="nucleotide sequence ID" value="NC_019978.1"/>
</dbReference>
<evidence type="ECO:0000256" key="2">
    <source>
        <dbReference type="ARBA" id="ARBA00004863"/>
    </source>
</evidence>
<evidence type="ECO:0000313" key="10">
    <source>
        <dbReference type="Proteomes" id="UP000010880"/>
    </source>
</evidence>
<keyword evidence="7 8" id="KW-0472">Membrane</keyword>
<gene>
    <name evidence="9" type="ordered locus">Halha_0444</name>
</gene>
<dbReference type="Gene3D" id="1.10.357.140">
    <property type="entry name" value="UbiA prenyltransferase"/>
    <property type="match status" value="1"/>
</dbReference>
<feature type="transmembrane region" description="Helical" evidence="8">
    <location>
        <begin position="186"/>
        <end position="208"/>
    </location>
</feature>
<protein>
    <submittedName>
        <fullName evidence="9">1,4-dihydroxy-2-naphthoate octaprenyltransferase</fullName>
    </submittedName>
</protein>
<dbReference type="EMBL" id="CP003359">
    <property type="protein sequence ID" value="AGB40436.1"/>
    <property type="molecule type" value="Genomic_DNA"/>
</dbReference>
<dbReference type="GO" id="GO:0009234">
    <property type="term" value="P:menaquinone biosynthetic process"/>
    <property type="evidence" value="ECO:0007669"/>
    <property type="project" value="UniProtKB-UniPathway"/>
</dbReference>
<evidence type="ECO:0000256" key="7">
    <source>
        <dbReference type="ARBA" id="ARBA00023136"/>
    </source>
</evidence>
<dbReference type="PIRSF" id="PIRSF005355">
    <property type="entry name" value="UBIAD1"/>
    <property type="match status" value="1"/>
</dbReference>
<evidence type="ECO:0000256" key="4">
    <source>
        <dbReference type="ARBA" id="ARBA00022679"/>
    </source>
</evidence>
<dbReference type="Proteomes" id="UP000010880">
    <property type="component" value="Chromosome"/>
</dbReference>
<dbReference type="PANTHER" id="PTHR13929:SF0">
    <property type="entry name" value="UBIA PRENYLTRANSFERASE DOMAIN-CONTAINING PROTEIN 1"/>
    <property type="match status" value="1"/>
</dbReference>
<evidence type="ECO:0000313" key="9">
    <source>
        <dbReference type="EMBL" id="AGB40436.1"/>
    </source>
</evidence>
<feature type="transmembrane region" description="Helical" evidence="8">
    <location>
        <begin position="91"/>
        <end position="109"/>
    </location>
</feature>
<organism evidence="9 10">
    <name type="scientific">Halobacteroides halobius (strain ATCC 35273 / DSM 5150 / MD-1)</name>
    <dbReference type="NCBI Taxonomy" id="748449"/>
    <lineage>
        <taxon>Bacteria</taxon>
        <taxon>Bacillati</taxon>
        <taxon>Bacillota</taxon>
        <taxon>Clostridia</taxon>
        <taxon>Halanaerobiales</taxon>
        <taxon>Halobacteroidaceae</taxon>
        <taxon>Halobacteroides</taxon>
    </lineage>
</organism>
<evidence type="ECO:0000256" key="6">
    <source>
        <dbReference type="ARBA" id="ARBA00022989"/>
    </source>
</evidence>